<dbReference type="AlphaFoldDB" id="A0A0P1FPH7"/>
<keyword evidence="6" id="KW-1185">Reference proteome</keyword>
<evidence type="ECO:0000259" key="3">
    <source>
        <dbReference type="Pfam" id="PF07786"/>
    </source>
</evidence>
<feature type="transmembrane region" description="Helical" evidence="1">
    <location>
        <begin position="111"/>
        <end position="129"/>
    </location>
</feature>
<protein>
    <submittedName>
        <fullName evidence="4 5">Membrane protein</fullName>
    </submittedName>
</protein>
<keyword evidence="1" id="KW-1133">Transmembrane helix</keyword>
<keyword evidence="1" id="KW-0812">Transmembrane</keyword>
<feature type="transmembrane region" description="Helical" evidence="1">
    <location>
        <begin position="7"/>
        <end position="26"/>
    </location>
</feature>
<dbReference type="InterPro" id="IPR052529">
    <property type="entry name" value="Bact_Transport_Assoc"/>
</dbReference>
<feature type="transmembrane region" description="Helical" evidence="1">
    <location>
        <begin position="297"/>
        <end position="315"/>
    </location>
</feature>
<evidence type="ECO:0000256" key="1">
    <source>
        <dbReference type="SAM" id="Phobius"/>
    </source>
</evidence>
<feature type="transmembrane region" description="Helical" evidence="1">
    <location>
        <begin position="228"/>
        <end position="247"/>
    </location>
</feature>
<evidence type="ECO:0000313" key="5">
    <source>
        <dbReference type="EMBL" id="CUH70318.1"/>
    </source>
</evidence>
<gene>
    <name evidence="4" type="ORF">TL5118_00060</name>
    <name evidence="5" type="ORF">TL5120_00091</name>
</gene>
<dbReference type="PANTHER" id="PTHR30590">
    <property type="entry name" value="INNER MEMBRANE PROTEIN"/>
    <property type="match status" value="1"/>
</dbReference>
<feature type="transmembrane region" description="Helical" evidence="1">
    <location>
        <begin position="191"/>
        <end position="208"/>
    </location>
</feature>
<dbReference type="Proteomes" id="UP000051887">
    <property type="component" value="Unassembled WGS sequence"/>
</dbReference>
<dbReference type="EMBL" id="CYSB01000004">
    <property type="protein sequence ID" value="CUH62533.1"/>
    <property type="molecule type" value="Genomic_DNA"/>
</dbReference>
<reference evidence="5 7" key="2">
    <citation type="submission" date="2015-09" db="EMBL/GenBank/DDBJ databases">
        <authorList>
            <consortium name="Swine Surveillance"/>
        </authorList>
    </citation>
    <scope>NUCLEOTIDE SEQUENCE [LARGE SCALE GENOMIC DNA]</scope>
    <source>
        <strain evidence="5 7">5120</strain>
    </source>
</reference>
<dbReference type="RefSeq" id="WP_058241673.1">
    <property type="nucleotide sequence ID" value="NZ_CYSB01000004.1"/>
</dbReference>
<evidence type="ECO:0000313" key="7">
    <source>
        <dbReference type="Proteomes" id="UP000051887"/>
    </source>
</evidence>
<feature type="domain" description="Heparan-alpha-glucosaminide N-acetyltransferase catalytic" evidence="3">
    <location>
        <begin position="2"/>
        <end position="184"/>
    </location>
</feature>
<dbReference type="Pfam" id="PF07786">
    <property type="entry name" value="HGSNAT_cat"/>
    <property type="match status" value="1"/>
</dbReference>
<name>A0A0P1FPH7_9RHOB</name>
<dbReference type="InterPro" id="IPR007349">
    <property type="entry name" value="DUF418"/>
</dbReference>
<feature type="transmembrane region" description="Helical" evidence="1">
    <location>
        <begin position="164"/>
        <end position="184"/>
    </location>
</feature>
<keyword evidence="1" id="KW-0472">Membrane</keyword>
<feature type="transmembrane region" description="Helical" evidence="1">
    <location>
        <begin position="72"/>
        <end position="91"/>
    </location>
</feature>
<evidence type="ECO:0000259" key="2">
    <source>
        <dbReference type="Pfam" id="PF04235"/>
    </source>
</evidence>
<dbReference type="OrthoDB" id="9807744at2"/>
<evidence type="ECO:0000313" key="4">
    <source>
        <dbReference type="EMBL" id="CUH62533.1"/>
    </source>
</evidence>
<evidence type="ECO:0000313" key="6">
    <source>
        <dbReference type="Proteomes" id="UP000051086"/>
    </source>
</evidence>
<dbReference type="PANTHER" id="PTHR30590:SF3">
    <property type="entry name" value="HYPOTHETICAL MEMBRANE SPANNING PROTEIN"/>
    <property type="match status" value="1"/>
</dbReference>
<dbReference type="Pfam" id="PF04235">
    <property type="entry name" value="DUF418"/>
    <property type="match status" value="1"/>
</dbReference>
<sequence length="333" mass="35535">MRLDGLDIARFLAFLGMVLVNFRIAAEVSAGGDLASLLTNALEGRAAALFVVLAGIGLGLARATAPLIFRRALFLMALGLLNLTIFEADILHYYGTYFLCALPFLAASARVLWGAAAAITLLALGALIFGNYDQGWDWDTLSYTGFWTLSGYLRHTFYNGWHPVLPWLSFLFIGMALARLDLAAARVQARLAIWGVVAMIAGMIPATLITSGELAPLLGTSPIPPTPFYILSASGSAALMVALCLWAGPMLMRFAPSRAVALAGRQSLTLYLAHILLGMGLLEGLGLLSGVLSPGQIFAYALGFCALCLIYASLWQHVAKRGPLEALMRRVAG</sequence>
<dbReference type="EMBL" id="CYSC01000003">
    <property type="protein sequence ID" value="CUH70318.1"/>
    <property type="molecule type" value="Genomic_DNA"/>
</dbReference>
<feature type="transmembrane region" description="Helical" evidence="1">
    <location>
        <begin position="268"/>
        <end position="291"/>
    </location>
</feature>
<dbReference type="Proteomes" id="UP000051086">
    <property type="component" value="Unassembled WGS sequence"/>
</dbReference>
<proteinExistence type="predicted"/>
<feature type="transmembrane region" description="Helical" evidence="1">
    <location>
        <begin position="46"/>
        <end position="65"/>
    </location>
</feature>
<dbReference type="InterPro" id="IPR012429">
    <property type="entry name" value="HGSNAT_cat"/>
</dbReference>
<feature type="domain" description="DUF418" evidence="2">
    <location>
        <begin position="187"/>
        <end position="332"/>
    </location>
</feature>
<reference evidence="4 6" key="1">
    <citation type="submission" date="2015-09" db="EMBL/GenBank/DDBJ databases">
        <authorList>
            <person name="Rodrigo-Torres L."/>
            <person name="Arahal D.R."/>
        </authorList>
    </citation>
    <scope>NUCLEOTIDE SEQUENCE [LARGE SCALE GENOMIC DNA]</scope>
    <source>
        <strain evidence="4 6">CECT 5118</strain>
    </source>
</reference>
<accession>A0A0P1FPH7</accession>
<organism evidence="5 7">
    <name type="scientific">Thalassovita autumnalis</name>
    <dbReference type="NCBI Taxonomy" id="2072972"/>
    <lineage>
        <taxon>Bacteria</taxon>
        <taxon>Pseudomonadati</taxon>
        <taxon>Pseudomonadota</taxon>
        <taxon>Alphaproteobacteria</taxon>
        <taxon>Rhodobacterales</taxon>
        <taxon>Roseobacteraceae</taxon>
        <taxon>Thalassovita</taxon>
    </lineage>
</organism>